<evidence type="ECO:0000313" key="18">
    <source>
        <dbReference type="RefSeq" id="XP_002136875.3"/>
    </source>
</evidence>
<dbReference type="GO" id="GO:0005634">
    <property type="term" value="C:nucleus"/>
    <property type="evidence" value="ECO:0007669"/>
    <property type="project" value="UniProtKB-SubCell"/>
</dbReference>
<dbReference type="Proteomes" id="UP000001819">
    <property type="component" value="Chromosome 2"/>
</dbReference>
<dbReference type="GO" id="GO:0043565">
    <property type="term" value="F:sequence-specific DNA binding"/>
    <property type="evidence" value="ECO:0007669"/>
    <property type="project" value="TreeGrafter"/>
</dbReference>
<dbReference type="PANTHER" id="PTHR21358:SF4">
    <property type="entry name" value="PROTEIN MAELSTROM HOMOLOG"/>
    <property type="match status" value="1"/>
</dbReference>
<evidence type="ECO:0000256" key="1">
    <source>
        <dbReference type="ARBA" id="ARBA00004123"/>
    </source>
</evidence>
<keyword evidence="12" id="KW-0804">Transcription</keyword>
<feature type="region of interest" description="Disordered" evidence="15">
    <location>
        <begin position="373"/>
        <end position="437"/>
    </location>
</feature>
<feature type="compositionally biased region" description="Polar residues" evidence="15">
    <location>
        <begin position="380"/>
        <end position="390"/>
    </location>
</feature>
<evidence type="ECO:0000259" key="16">
    <source>
        <dbReference type="Pfam" id="PF13017"/>
    </source>
</evidence>
<keyword evidence="5" id="KW-0963">Cytoplasm</keyword>
<evidence type="ECO:0000256" key="8">
    <source>
        <dbReference type="ARBA" id="ARBA00022943"/>
    </source>
</evidence>
<evidence type="ECO:0000256" key="9">
    <source>
        <dbReference type="ARBA" id="ARBA00023015"/>
    </source>
</evidence>
<keyword evidence="6" id="KW-0678">Repressor</keyword>
<evidence type="ECO:0000256" key="12">
    <source>
        <dbReference type="ARBA" id="ARBA00023163"/>
    </source>
</evidence>
<dbReference type="GO" id="GO:0007140">
    <property type="term" value="P:male meiotic nuclear division"/>
    <property type="evidence" value="ECO:0007669"/>
    <property type="project" value="TreeGrafter"/>
</dbReference>
<keyword evidence="10" id="KW-0238">DNA-binding</keyword>
<dbReference type="GO" id="GO:0060964">
    <property type="term" value="P:regulation of miRNA-mediated gene silencing"/>
    <property type="evidence" value="ECO:0007669"/>
    <property type="project" value="InterPro"/>
</dbReference>
<evidence type="ECO:0000256" key="4">
    <source>
        <dbReference type="ARBA" id="ARBA00022473"/>
    </source>
</evidence>
<dbReference type="GO" id="GO:0034587">
    <property type="term" value="P:piRNA processing"/>
    <property type="evidence" value="ECO:0007669"/>
    <property type="project" value="TreeGrafter"/>
</dbReference>
<dbReference type="GO" id="GO:0048477">
    <property type="term" value="P:oogenesis"/>
    <property type="evidence" value="ECO:0007669"/>
    <property type="project" value="UniProtKB-KW"/>
</dbReference>
<evidence type="ECO:0000313" key="20">
    <source>
        <dbReference type="RefSeq" id="XP_033232580.1"/>
    </source>
</evidence>
<dbReference type="PANTHER" id="PTHR21358">
    <property type="entry name" value="PROTEIN MAELSTROM HOMOLOG"/>
    <property type="match status" value="1"/>
</dbReference>
<reference evidence="17" key="1">
    <citation type="submission" date="2024-06" db="UniProtKB">
        <authorList>
            <consortium name="RefSeq"/>
        </authorList>
    </citation>
    <scope>NUCLEOTIDE SEQUENCE [LARGE SCALE GENOMIC DNA]</scope>
    <source>
        <strain evidence="19 21">MV-25-SWS-2005</strain>
        <strain evidence="17">MV2-25</strain>
        <tissue evidence="19 21">Whole body</tissue>
    </source>
</reference>
<keyword evidence="8" id="KW-0896">Oogenesis</keyword>
<keyword evidence="17" id="KW-1185">Reference proteome</keyword>
<evidence type="ECO:0000256" key="3">
    <source>
        <dbReference type="ARBA" id="ARBA00007057"/>
    </source>
</evidence>
<dbReference type="KEGG" id="dpo:117183290"/>
<dbReference type="RefSeq" id="XP_033232577.1">
    <property type="nucleotide sequence ID" value="XM_033376686.1"/>
</dbReference>
<dbReference type="AlphaFoldDB" id="A0A6I8V1Z2"/>
<evidence type="ECO:0000256" key="6">
    <source>
        <dbReference type="ARBA" id="ARBA00022491"/>
    </source>
</evidence>
<dbReference type="RefSeq" id="XP_033232580.1">
    <property type="nucleotide sequence ID" value="XM_033376689.1"/>
</dbReference>
<dbReference type="GO" id="GO:0007283">
    <property type="term" value="P:spermatogenesis"/>
    <property type="evidence" value="ECO:0007669"/>
    <property type="project" value="TreeGrafter"/>
</dbReference>
<reference evidence="18 20" key="2">
    <citation type="submission" date="2025-04" db="UniProtKB">
        <authorList>
            <consortium name="RefSeq"/>
        </authorList>
    </citation>
    <scope>IDENTIFICATION</scope>
    <source>
        <strain evidence="18 20">MV-25-SWS-2005</strain>
        <strain evidence="17">MV2-25</strain>
        <tissue evidence="18 20">Whole body</tissue>
    </source>
</reference>
<keyword evidence="9" id="KW-0805">Transcription regulation</keyword>
<keyword evidence="13" id="KW-0539">Nucleus</keyword>
<proteinExistence type="inferred from homology"/>
<dbReference type="RefSeq" id="XP_033232589.1">
    <property type="nucleotide sequence ID" value="XM_033376698.1"/>
</dbReference>
<evidence type="ECO:0000256" key="5">
    <source>
        <dbReference type="ARBA" id="ARBA00022490"/>
    </source>
</evidence>
<dbReference type="Gene3D" id="1.10.30.10">
    <property type="entry name" value="High mobility group box domain"/>
    <property type="match status" value="1"/>
</dbReference>
<keyword evidence="4" id="KW-0217">Developmental protein</keyword>
<evidence type="ECO:0000313" key="19">
    <source>
        <dbReference type="RefSeq" id="XP_033232577.1"/>
    </source>
</evidence>
<name>A0A6I8V1Z2_DROPS</name>
<evidence type="ECO:0000256" key="2">
    <source>
        <dbReference type="ARBA" id="ARBA00004496"/>
    </source>
</evidence>
<evidence type="ECO:0000256" key="7">
    <source>
        <dbReference type="ARBA" id="ARBA00022782"/>
    </source>
</evidence>
<gene>
    <name evidence="18" type="primary">LOC6896659</name>
    <name evidence="19" type="synonym">LOC117183288</name>
    <name evidence="20" type="synonym">LOC117183289</name>
    <name evidence="21" type="synonym">LOC117183290</name>
</gene>
<dbReference type="KEGG" id="dpo:6896659"/>
<comment type="subcellular location">
    <subcellularLocation>
        <location evidence="2">Cytoplasm</location>
    </subcellularLocation>
    <subcellularLocation>
        <location evidence="1">Nucleus</location>
    </subcellularLocation>
</comment>
<dbReference type="Pfam" id="PF13017">
    <property type="entry name" value="Maelstrom"/>
    <property type="match status" value="1"/>
</dbReference>
<evidence type="ECO:0000256" key="11">
    <source>
        <dbReference type="ARBA" id="ARBA00023158"/>
    </source>
</evidence>
<dbReference type="RefSeq" id="XP_002136875.3">
    <property type="nucleotide sequence ID" value="XM_002136839.4"/>
</dbReference>
<keyword evidence="14" id="KW-0469">Meiosis</keyword>
<dbReference type="FunFam" id="1.10.30.10:FF:000057">
    <property type="entry name" value="Protein maelstrom 2"/>
    <property type="match status" value="1"/>
</dbReference>
<comment type="similarity">
    <text evidence="3">Belongs to the maelstrom family.</text>
</comment>
<dbReference type="InterPro" id="IPR024970">
    <property type="entry name" value="Maelstrom"/>
</dbReference>
<keyword evidence="11" id="KW-0943">RNA-mediated gene silencing</keyword>
<dbReference type="GO" id="GO:0043186">
    <property type="term" value="C:P granule"/>
    <property type="evidence" value="ECO:0007669"/>
    <property type="project" value="TreeGrafter"/>
</dbReference>
<accession>A0A6I8V1Z2</accession>
<organism evidence="17 18">
    <name type="scientific">Drosophila pseudoobscura pseudoobscura</name>
    <name type="common">Fruit fly</name>
    <dbReference type="NCBI Taxonomy" id="46245"/>
    <lineage>
        <taxon>Eukaryota</taxon>
        <taxon>Metazoa</taxon>
        <taxon>Ecdysozoa</taxon>
        <taxon>Arthropoda</taxon>
        <taxon>Hexapoda</taxon>
        <taxon>Insecta</taxon>
        <taxon>Pterygota</taxon>
        <taxon>Neoptera</taxon>
        <taxon>Endopterygota</taxon>
        <taxon>Diptera</taxon>
        <taxon>Brachycera</taxon>
        <taxon>Muscomorpha</taxon>
        <taxon>Ephydroidea</taxon>
        <taxon>Drosophilidae</taxon>
        <taxon>Drosophila</taxon>
        <taxon>Sophophora</taxon>
    </lineage>
</organism>
<evidence type="ECO:0000256" key="13">
    <source>
        <dbReference type="ARBA" id="ARBA00023242"/>
    </source>
</evidence>
<protein>
    <submittedName>
        <fullName evidence="18 19">Protein maelstrom 2</fullName>
    </submittedName>
</protein>
<dbReference type="KEGG" id="dpo:117183289"/>
<dbReference type="GO" id="GO:0045892">
    <property type="term" value="P:negative regulation of DNA-templated transcription"/>
    <property type="evidence" value="ECO:0007669"/>
    <property type="project" value="TreeGrafter"/>
</dbReference>
<sequence length="437" mass="49710">MAPKKLNGFMTFVKEWQANNPVARGLSNSEAVAKCDPIWKSMGDRERGPYKKAKNANVLERTAKKERLNCLGGSVAEMEIEKNEAISAELQMKRKIERIILTAKNSMELENEEFVFVSFNYFTKALTGDLYVPAEFSACRYSLKGGISSNYSTMINPGHIIYGQSRDAQDHSKTTHKLPLPPQAFGETNMGKLYIDIFNWLSVRNEEKLDQDPVIVYTTPELMPVVKSCFRYLASEAEIDEDERKIMVFDIYHLFYTLKKSVLDVAGVTNDRINFHVTNNFFVKDFFEYTEGIACDYHEKIDRSKYCTNSMVKRWGFTFSDYMCADLAIPLQPGKHIPLKVKPNYTITPASSSTNFDEISLDSYYSAPPRIQKEMGSRDLSPSSSHQSVSRAYVPRDHSVYGGTLDSDEEFPSLGGRRRQLPDMSHFNMGAGKNFAR</sequence>
<evidence type="ECO:0000313" key="17">
    <source>
        <dbReference type="Proteomes" id="UP000001819"/>
    </source>
</evidence>
<evidence type="ECO:0000256" key="10">
    <source>
        <dbReference type="ARBA" id="ARBA00023125"/>
    </source>
</evidence>
<dbReference type="SUPFAM" id="SSF47095">
    <property type="entry name" value="HMG-box"/>
    <property type="match status" value="1"/>
</dbReference>
<dbReference type="InterPro" id="IPR036910">
    <property type="entry name" value="HMG_box_dom_sf"/>
</dbReference>
<dbReference type="InterPro" id="IPR039259">
    <property type="entry name" value="Protein_maelstrom"/>
</dbReference>
<dbReference type="KEGG" id="dpo:117183288"/>
<keyword evidence="7" id="KW-0221">Differentiation</keyword>
<evidence type="ECO:0000256" key="15">
    <source>
        <dbReference type="SAM" id="MobiDB-lite"/>
    </source>
</evidence>
<evidence type="ECO:0000256" key="14">
    <source>
        <dbReference type="ARBA" id="ARBA00023254"/>
    </source>
</evidence>
<evidence type="ECO:0000313" key="21">
    <source>
        <dbReference type="RefSeq" id="XP_033232589.1"/>
    </source>
</evidence>
<feature type="domain" description="Maelstrom" evidence="16">
    <location>
        <begin position="124"/>
        <end position="342"/>
    </location>
</feature>